<feature type="transmembrane region" description="Helical" evidence="1">
    <location>
        <begin position="27"/>
        <end position="44"/>
    </location>
</feature>
<organism evidence="3 4">
    <name type="scientific">Candidatus Kaiserbacteria bacterium RIFCSPLOWO2_01_FULL_55_19</name>
    <dbReference type="NCBI Taxonomy" id="1798516"/>
    <lineage>
        <taxon>Bacteria</taxon>
        <taxon>Candidatus Kaiseribacteriota</taxon>
    </lineage>
</organism>
<evidence type="ECO:0000259" key="2">
    <source>
        <dbReference type="Pfam" id="PF26449"/>
    </source>
</evidence>
<evidence type="ECO:0000313" key="4">
    <source>
        <dbReference type="Proteomes" id="UP000176714"/>
    </source>
</evidence>
<dbReference type="EMBL" id="MFMD01000036">
    <property type="protein sequence ID" value="OGG76277.1"/>
    <property type="molecule type" value="Genomic_DNA"/>
</dbReference>
<dbReference type="Proteomes" id="UP000176714">
    <property type="component" value="Unassembled WGS sequence"/>
</dbReference>
<evidence type="ECO:0000313" key="3">
    <source>
        <dbReference type="EMBL" id="OGG76277.1"/>
    </source>
</evidence>
<evidence type="ECO:0000256" key="1">
    <source>
        <dbReference type="SAM" id="Phobius"/>
    </source>
</evidence>
<dbReference type="InterPro" id="IPR058441">
    <property type="entry name" value="DUF8128"/>
</dbReference>
<feature type="domain" description="DUF8128" evidence="2">
    <location>
        <begin position="92"/>
        <end position="438"/>
    </location>
</feature>
<comment type="caution">
    <text evidence="3">The sequence shown here is derived from an EMBL/GenBank/DDBJ whole genome shotgun (WGS) entry which is preliminary data.</text>
</comment>
<sequence>MFLPFYDKLAGLVAESRDTVGVRPFRWPPFIAGVVLIFIAYLFLPAQVDLALSLVLFLAPVWLPFLLVGGAYLLWIVMRRSEFIASKPYVLLEIKLPRNLVKTPLAMEAVLSAMHYTKGESNWFQTEWQGQVRPYWSLEIASFEGKVHFFVWTRSDFRQLVENAFYAQYPGVQLVETLDYTRMIDAQPEDFAIWGCDYKHTKPIDAYPIKTYVEYGLDKIQEEPEQVDPFASLIEFFGSIGKGENLWLQFVFRVHKGEKYNKLNKEGKPYTWQDQALEQIEEIRKKAGTKSKFFDPTTGRMIETEGFPNPTKGQMETIAAIERNVSKLGFDVGGRAVYIAARNKFNATMITGMIGLFRSFTSEGWNGLKPTHFGMEFSDYPWEFGNERRKDIFRRNIVQAYRRRQYYHEPFDMGDAMVMSTEELATVFHIPSQSVQAPGLVRIQSATREAPSDLPT</sequence>
<keyword evidence="1" id="KW-1133">Transmembrane helix</keyword>
<proteinExistence type="predicted"/>
<protein>
    <recommendedName>
        <fullName evidence="2">DUF8128 domain-containing protein</fullName>
    </recommendedName>
</protein>
<name>A0A1F6ERN0_9BACT</name>
<gene>
    <name evidence="3" type="ORF">A2950_01530</name>
</gene>
<accession>A0A1F6ERN0</accession>
<keyword evidence="1" id="KW-0472">Membrane</keyword>
<dbReference type="Pfam" id="PF26449">
    <property type="entry name" value="DUF8128"/>
    <property type="match status" value="1"/>
</dbReference>
<keyword evidence="1" id="KW-0812">Transmembrane</keyword>
<dbReference type="STRING" id="1798516.A2950_01530"/>
<dbReference type="AlphaFoldDB" id="A0A1F6ERN0"/>
<feature type="transmembrane region" description="Helical" evidence="1">
    <location>
        <begin position="50"/>
        <end position="77"/>
    </location>
</feature>
<reference evidence="3 4" key="1">
    <citation type="journal article" date="2016" name="Nat. Commun.">
        <title>Thousands of microbial genomes shed light on interconnected biogeochemical processes in an aquifer system.</title>
        <authorList>
            <person name="Anantharaman K."/>
            <person name="Brown C.T."/>
            <person name="Hug L.A."/>
            <person name="Sharon I."/>
            <person name="Castelle C.J."/>
            <person name="Probst A.J."/>
            <person name="Thomas B.C."/>
            <person name="Singh A."/>
            <person name="Wilkins M.J."/>
            <person name="Karaoz U."/>
            <person name="Brodie E.L."/>
            <person name="Williams K.H."/>
            <person name="Hubbard S.S."/>
            <person name="Banfield J.F."/>
        </authorList>
    </citation>
    <scope>NUCLEOTIDE SEQUENCE [LARGE SCALE GENOMIC DNA]</scope>
</reference>